<proteinExistence type="predicted"/>
<evidence type="ECO:0008006" key="2">
    <source>
        <dbReference type="Google" id="ProtNLM"/>
    </source>
</evidence>
<dbReference type="EMBL" id="LAZR01024390">
    <property type="protein sequence ID" value="KKL75302.1"/>
    <property type="molecule type" value="Genomic_DNA"/>
</dbReference>
<sequence length="81" mass="9142">MITGEQYLFVDVTCYSCGKLMALTNSTEVDGRKFCNNCIEERECATCTKVIVPATEFKDELSTQEYKISGMCQKCQDSVFD</sequence>
<reference evidence="1" key="1">
    <citation type="journal article" date="2015" name="Nature">
        <title>Complex archaea that bridge the gap between prokaryotes and eukaryotes.</title>
        <authorList>
            <person name="Spang A."/>
            <person name="Saw J.H."/>
            <person name="Jorgensen S.L."/>
            <person name="Zaremba-Niedzwiedzka K."/>
            <person name="Martijn J."/>
            <person name="Lind A.E."/>
            <person name="van Eijk R."/>
            <person name="Schleper C."/>
            <person name="Guy L."/>
            <person name="Ettema T.J."/>
        </authorList>
    </citation>
    <scope>NUCLEOTIDE SEQUENCE</scope>
</reference>
<evidence type="ECO:0000313" key="1">
    <source>
        <dbReference type="EMBL" id="KKL75302.1"/>
    </source>
</evidence>
<protein>
    <recommendedName>
        <fullName evidence="2">LIM zinc-binding domain-containing protein</fullName>
    </recommendedName>
</protein>
<comment type="caution">
    <text evidence="1">The sequence shown here is derived from an EMBL/GenBank/DDBJ whole genome shotgun (WGS) entry which is preliminary data.</text>
</comment>
<gene>
    <name evidence="1" type="ORF">LCGC14_2056230</name>
</gene>
<dbReference type="AlphaFoldDB" id="A0A0F9HJK0"/>
<organism evidence="1">
    <name type="scientific">marine sediment metagenome</name>
    <dbReference type="NCBI Taxonomy" id="412755"/>
    <lineage>
        <taxon>unclassified sequences</taxon>
        <taxon>metagenomes</taxon>
        <taxon>ecological metagenomes</taxon>
    </lineage>
</organism>
<accession>A0A0F9HJK0</accession>
<name>A0A0F9HJK0_9ZZZZ</name>